<evidence type="ECO:0000313" key="1">
    <source>
        <dbReference type="EMBL" id="DAF44555.1"/>
    </source>
</evidence>
<name>A0A8S5S176_9CAUD</name>
<proteinExistence type="predicted"/>
<dbReference type="EMBL" id="BK032511">
    <property type="protein sequence ID" value="DAF44555.1"/>
    <property type="molecule type" value="Genomic_DNA"/>
</dbReference>
<reference evidence="1" key="1">
    <citation type="journal article" date="2021" name="Proc. Natl. Acad. Sci. U.S.A.">
        <title>A Catalog of Tens of Thousands of Viruses from Human Metagenomes Reveals Hidden Associations with Chronic Diseases.</title>
        <authorList>
            <person name="Tisza M.J."/>
            <person name="Buck C.B."/>
        </authorList>
    </citation>
    <scope>NUCLEOTIDE SEQUENCE</scope>
    <source>
        <strain evidence="1">Ct8Lf7</strain>
    </source>
</reference>
<organism evidence="1">
    <name type="scientific">Podoviridae sp. ct8Lf7</name>
    <dbReference type="NCBI Taxonomy" id="2827723"/>
    <lineage>
        <taxon>Viruses</taxon>
        <taxon>Duplodnaviria</taxon>
        <taxon>Heunggongvirae</taxon>
        <taxon>Uroviricota</taxon>
        <taxon>Caudoviricetes</taxon>
    </lineage>
</organism>
<protein>
    <submittedName>
        <fullName evidence="1">Uncharacterized protein</fullName>
    </submittedName>
</protein>
<sequence>MINSYSYSLCQYSRNTALPYKEISTDILL</sequence>
<accession>A0A8S5S176</accession>